<dbReference type="OrthoDB" id="4331447at2"/>
<dbReference type="Proteomes" id="UP000199251">
    <property type="component" value="Unassembled WGS sequence"/>
</dbReference>
<evidence type="ECO:0000256" key="2">
    <source>
        <dbReference type="PROSITE-ProRule" id="PRU00335"/>
    </source>
</evidence>
<evidence type="ECO:0000313" key="5">
    <source>
        <dbReference type="EMBL" id="CQD09047.1"/>
    </source>
</evidence>
<dbReference type="PANTHER" id="PTHR30055">
    <property type="entry name" value="HTH-TYPE TRANSCRIPTIONAL REGULATOR RUTR"/>
    <property type="match status" value="1"/>
</dbReference>
<dbReference type="SUPFAM" id="SSF48498">
    <property type="entry name" value="Tetracyclin repressor-like, C-terminal domain"/>
    <property type="match status" value="1"/>
</dbReference>
<dbReference type="Gene3D" id="1.10.10.60">
    <property type="entry name" value="Homeodomain-like"/>
    <property type="match status" value="1"/>
</dbReference>
<dbReference type="InterPro" id="IPR050109">
    <property type="entry name" value="HTH-type_TetR-like_transc_reg"/>
</dbReference>
<dbReference type="PROSITE" id="PS50977">
    <property type="entry name" value="HTH_TETR_2"/>
    <property type="match status" value="1"/>
</dbReference>
<evidence type="ECO:0000313" key="6">
    <source>
        <dbReference type="Proteomes" id="UP000199251"/>
    </source>
</evidence>
<evidence type="ECO:0000259" key="4">
    <source>
        <dbReference type="PROSITE" id="PS50977"/>
    </source>
</evidence>
<organism evidence="5 6">
    <name type="scientific">Mycobacterium lentiflavum</name>
    <dbReference type="NCBI Taxonomy" id="141349"/>
    <lineage>
        <taxon>Bacteria</taxon>
        <taxon>Bacillati</taxon>
        <taxon>Actinomycetota</taxon>
        <taxon>Actinomycetes</taxon>
        <taxon>Mycobacteriales</taxon>
        <taxon>Mycobacteriaceae</taxon>
        <taxon>Mycobacterium</taxon>
        <taxon>Mycobacterium simiae complex</taxon>
    </lineage>
</organism>
<dbReference type="PANTHER" id="PTHR30055:SF209">
    <property type="entry name" value="POSSIBLE TRANSCRIPTIONAL REGULATORY PROTEIN (PROBABLY TETR-FAMILY)"/>
    <property type="match status" value="1"/>
</dbReference>
<proteinExistence type="predicted"/>
<dbReference type="SUPFAM" id="SSF46689">
    <property type="entry name" value="Homeodomain-like"/>
    <property type="match status" value="1"/>
</dbReference>
<feature type="domain" description="HTH tetR-type" evidence="4">
    <location>
        <begin position="70"/>
        <end position="130"/>
    </location>
</feature>
<sequence>MGTVTVPRVSLRLSNRSADVSRGTAAADPYTPTMDDSPPQDWRVDSLRAAPRWRQRSAERATREVRKKAEGRSDRFLTIALDLLSEGGSDNLSVRKVVDRSGMSLRSFYQSFGGLDDLFLAIYEEATLGGLERQLQAVANAGTNPLDRLRAFMEAEWIVLEQASTNLQRSLVVYHQRLSETRPTELAALLQPQHAALTELLARCREEGMRGPELDDSTTASILTHLMMEMMQARVLGFDVGGDSVTAERVWTFLASAFTFDSD</sequence>
<dbReference type="STRING" id="141349.BN1232_01642"/>
<dbReference type="GO" id="GO:0000976">
    <property type="term" value="F:transcription cis-regulatory region binding"/>
    <property type="evidence" value="ECO:0007669"/>
    <property type="project" value="TreeGrafter"/>
</dbReference>
<accession>A0A0E4GZE6</accession>
<evidence type="ECO:0000256" key="1">
    <source>
        <dbReference type="ARBA" id="ARBA00023125"/>
    </source>
</evidence>
<name>A0A0E4GZE6_MYCLN</name>
<reference evidence="5 6" key="1">
    <citation type="submission" date="2015-03" db="EMBL/GenBank/DDBJ databases">
        <authorList>
            <person name="Urmite Genomes"/>
        </authorList>
    </citation>
    <scope>NUCLEOTIDE SEQUENCE [LARGE SCALE GENOMIC DNA]</scope>
    <source>
        <strain evidence="5 6">CSUR P1491</strain>
    </source>
</reference>
<dbReference type="InterPro" id="IPR009057">
    <property type="entry name" value="Homeodomain-like_sf"/>
</dbReference>
<dbReference type="InterPro" id="IPR001647">
    <property type="entry name" value="HTH_TetR"/>
</dbReference>
<feature type="region of interest" description="Disordered" evidence="3">
    <location>
        <begin position="13"/>
        <end position="42"/>
    </location>
</feature>
<protein>
    <submittedName>
        <fullName evidence="5">Transcriptional regulator</fullName>
    </submittedName>
</protein>
<keyword evidence="1 2" id="KW-0238">DNA-binding</keyword>
<dbReference type="GO" id="GO:0003700">
    <property type="term" value="F:DNA-binding transcription factor activity"/>
    <property type="evidence" value="ECO:0007669"/>
    <property type="project" value="TreeGrafter"/>
</dbReference>
<gene>
    <name evidence="5" type="ORF">BN1232_01642</name>
</gene>
<dbReference type="Gene3D" id="1.10.357.10">
    <property type="entry name" value="Tetracycline Repressor, domain 2"/>
    <property type="match status" value="1"/>
</dbReference>
<dbReference type="InterPro" id="IPR036271">
    <property type="entry name" value="Tet_transcr_reg_TetR-rel_C_sf"/>
</dbReference>
<feature type="DNA-binding region" description="H-T-H motif" evidence="2">
    <location>
        <begin position="93"/>
        <end position="112"/>
    </location>
</feature>
<dbReference type="EMBL" id="CTEE01000001">
    <property type="protein sequence ID" value="CQD09047.1"/>
    <property type="molecule type" value="Genomic_DNA"/>
</dbReference>
<evidence type="ECO:0000256" key="3">
    <source>
        <dbReference type="SAM" id="MobiDB-lite"/>
    </source>
</evidence>
<dbReference type="AlphaFoldDB" id="A0A0E4GZE6"/>
<dbReference type="Pfam" id="PF00440">
    <property type="entry name" value="TetR_N"/>
    <property type="match status" value="1"/>
</dbReference>